<dbReference type="SUPFAM" id="SSF52540">
    <property type="entry name" value="P-loop containing nucleoside triphosphate hydrolases"/>
    <property type="match status" value="1"/>
</dbReference>
<dbReference type="GO" id="GO:0016020">
    <property type="term" value="C:membrane"/>
    <property type="evidence" value="ECO:0007669"/>
    <property type="project" value="InterPro"/>
</dbReference>
<dbReference type="PANTHER" id="PTHR46743">
    <property type="entry name" value="TEICHOIC ACIDS EXPORT ATP-BINDING PROTEIN TAGH"/>
    <property type="match status" value="1"/>
</dbReference>
<dbReference type="SMART" id="SM00382">
    <property type="entry name" value="AAA"/>
    <property type="match status" value="1"/>
</dbReference>
<dbReference type="GO" id="GO:0005524">
    <property type="term" value="F:ATP binding"/>
    <property type="evidence" value="ECO:0007669"/>
    <property type="project" value="UniProtKB-KW"/>
</dbReference>
<dbReference type="GO" id="GO:0140359">
    <property type="term" value="F:ABC-type transporter activity"/>
    <property type="evidence" value="ECO:0007669"/>
    <property type="project" value="InterPro"/>
</dbReference>
<gene>
    <name evidence="7" type="ORF">SAMN05444336_102486</name>
</gene>
<dbReference type="InterPro" id="IPR015860">
    <property type="entry name" value="ABC_transpr_TagH-like"/>
</dbReference>
<dbReference type="PANTHER" id="PTHR46743:SF2">
    <property type="entry name" value="TEICHOIC ACIDS EXPORT ATP-BINDING PROTEIN TAGH"/>
    <property type="match status" value="1"/>
</dbReference>
<dbReference type="EMBL" id="FNMZ01000002">
    <property type="protein sequence ID" value="SDW83721.1"/>
    <property type="molecule type" value="Genomic_DNA"/>
</dbReference>
<dbReference type="InterPro" id="IPR017871">
    <property type="entry name" value="ABC_transporter-like_CS"/>
</dbReference>
<dbReference type="CDD" id="cd03220">
    <property type="entry name" value="ABC_KpsT_Wzt"/>
    <property type="match status" value="1"/>
</dbReference>
<evidence type="ECO:0000256" key="3">
    <source>
        <dbReference type="ARBA" id="ARBA00022741"/>
    </source>
</evidence>
<evidence type="ECO:0000256" key="5">
    <source>
        <dbReference type="SAM" id="MobiDB-lite"/>
    </source>
</evidence>
<organism evidence="7 8">
    <name type="scientific">Albimonas donghaensis</name>
    <dbReference type="NCBI Taxonomy" id="356660"/>
    <lineage>
        <taxon>Bacteria</taxon>
        <taxon>Pseudomonadati</taxon>
        <taxon>Pseudomonadota</taxon>
        <taxon>Alphaproteobacteria</taxon>
        <taxon>Rhodobacterales</taxon>
        <taxon>Paracoccaceae</taxon>
        <taxon>Albimonas</taxon>
    </lineage>
</organism>
<dbReference type="Proteomes" id="UP000199118">
    <property type="component" value="Unassembled WGS sequence"/>
</dbReference>
<dbReference type="InterPro" id="IPR003593">
    <property type="entry name" value="AAA+_ATPase"/>
</dbReference>
<protein>
    <submittedName>
        <fullName evidence="7">Capsular polysaccharide transport system ATP-binding protein</fullName>
    </submittedName>
</protein>
<keyword evidence="3" id="KW-0547">Nucleotide-binding</keyword>
<dbReference type="GO" id="GO:0016887">
    <property type="term" value="F:ATP hydrolysis activity"/>
    <property type="evidence" value="ECO:0007669"/>
    <property type="project" value="InterPro"/>
</dbReference>
<comment type="similarity">
    <text evidence="1">Belongs to the ABC transporter superfamily.</text>
</comment>
<evidence type="ECO:0000256" key="4">
    <source>
        <dbReference type="ARBA" id="ARBA00022840"/>
    </source>
</evidence>
<feature type="compositionally biased region" description="Basic residues" evidence="5">
    <location>
        <begin position="227"/>
        <end position="253"/>
    </location>
</feature>
<evidence type="ECO:0000313" key="7">
    <source>
        <dbReference type="EMBL" id="SDW83721.1"/>
    </source>
</evidence>
<dbReference type="PROSITE" id="PS00211">
    <property type="entry name" value="ABC_TRANSPORTER_1"/>
    <property type="match status" value="1"/>
</dbReference>
<evidence type="ECO:0000313" key="8">
    <source>
        <dbReference type="Proteomes" id="UP000199118"/>
    </source>
</evidence>
<sequence>MIELQDVSKAYPIKGGVKTVLDGLSMTIPRNRSLALLGRNGAGKSTLLSMIAGSIKPDRGRILRHCRVSFPLGFAGSFHRDMTGAQNLRFVARIYGVDAEMLTDYVSDFAELGAYLEQPVRVYSSGMKARLAFGVSMGIAFDTYLVDELTAVGDKNFRLKSRQVFERKLTHSNVVMVSHSIGQLRDYCNCGMVLENGRVEVYDDLEEAIARHEENMRMSREEDGGPRGRRRRREAAKVKARMKRRRGARRGMI</sequence>
<keyword evidence="2" id="KW-0813">Transport</keyword>
<feature type="region of interest" description="Disordered" evidence="5">
    <location>
        <begin position="216"/>
        <end position="253"/>
    </location>
</feature>
<feature type="domain" description="ABC transporter" evidence="6">
    <location>
        <begin position="2"/>
        <end position="221"/>
    </location>
</feature>
<evidence type="ECO:0000259" key="6">
    <source>
        <dbReference type="PROSITE" id="PS50893"/>
    </source>
</evidence>
<dbReference type="AlphaFoldDB" id="A0A1H2WT26"/>
<dbReference type="InterPro" id="IPR050683">
    <property type="entry name" value="Bact_Polysacc_Export_ATP-bd"/>
</dbReference>
<evidence type="ECO:0000256" key="1">
    <source>
        <dbReference type="ARBA" id="ARBA00005417"/>
    </source>
</evidence>
<dbReference type="STRING" id="356660.SAMN05444336_102486"/>
<evidence type="ECO:0000256" key="2">
    <source>
        <dbReference type="ARBA" id="ARBA00022448"/>
    </source>
</evidence>
<dbReference type="RefSeq" id="WP_218133371.1">
    <property type="nucleotide sequence ID" value="NZ_FNMZ01000002.1"/>
</dbReference>
<dbReference type="Pfam" id="PF00005">
    <property type="entry name" value="ABC_tran"/>
    <property type="match status" value="1"/>
</dbReference>
<dbReference type="PROSITE" id="PS50893">
    <property type="entry name" value="ABC_TRANSPORTER_2"/>
    <property type="match status" value="1"/>
</dbReference>
<dbReference type="InterPro" id="IPR003439">
    <property type="entry name" value="ABC_transporter-like_ATP-bd"/>
</dbReference>
<reference evidence="7 8" key="1">
    <citation type="submission" date="2016-10" db="EMBL/GenBank/DDBJ databases">
        <authorList>
            <person name="de Groot N.N."/>
        </authorList>
    </citation>
    <scope>NUCLEOTIDE SEQUENCE [LARGE SCALE GENOMIC DNA]</scope>
    <source>
        <strain evidence="7 8">DSM 17890</strain>
    </source>
</reference>
<feature type="compositionally biased region" description="Basic and acidic residues" evidence="5">
    <location>
        <begin position="216"/>
        <end position="226"/>
    </location>
</feature>
<keyword evidence="4 7" id="KW-0067">ATP-binding</keyword>
<keyword evidence="8" id="KW-1185">Reference proteome</keyword>
<accession>A0A1H2WT26</accession>
<name>A0A1H2WT26_9RHOB</name>
<dbReference type="InterPro" id="IPR027417">
    <property type="entry name" value="P-loop_NTPase"/>
</dbReference>
<proteinExistence type="inferred from homology"/>
<dbReference type="Gene3D" id="3.40.50.300">
    <property type="entry name" value="P-loop containing nucleotide triphosphate hydrolases"/>
    <property type="match status" value="1"/>
</dbReference>